<dbReference type="GO" id="GO:0000976">
    <property type="term" value="F:transcription cis-regulatory region binding"/>
    <property type="evidence" value="ECO:0007669"/>
    <property type="project" value="TreeGrafter"/>
</dbReference>
<dbReference type="EMBL" id="VDFR01000091">
    <property type="protein sequence ID" value="TNC42802.1"/>
    <property type="molecule type" value="Genomic_DNA"/>
</dbReference>
<evidence type="ECO:0000256" key="4">
    <source>
        <dbReference type="PROSITE-ProRule" id="PRU00335"/>
    </source>
</evidence>
<dbReference type="Pfam" id="PF00440">
    <property type="entry name" value="TetR_N"/>
    <property type="match status" value="1"/>
</dbReference>
<comment type="caution">
    <text evidence="7">The sequence shown here is derived from an EMBL/GenBank/DDBJ whole genome shotgun (WGS) entry which is preliminary data.</text>
</comment>
<dbReference type="AlphaFoldDB" id="A0A5C4MH73"/>
<evidence type="ECO:0000313" key="6">
    <source>
        <dbReference type="EMBL" id="TNC42760.1"/>
    </source>
</evidence>
<dbReference type="SUPFAM" id="SSF46689">
    <property type="entry name" value="Homeodomain-like"/>
    <property type="match status" value="1"/>
</dbReference>
<dbReference type="GO" id="GO:0003700">
    <property type="term" value="F:DNA-binding transcription factor activity"/>
    <property type="evidence" value="ECO:0007669"/>
    <property type="project" value="TreeGrafter"/>
</dbReference>
<dbReference type="Proteomes" id="UP000306740">
    <property type="component" value="Unassembled WGS sequence"/>
</dbReference>
<dbReference type="OrthoDB" id="3210235at2"/>
<feature type="domain" description="HTH tetR-type" evidence="5">
    <location>
        <begin position="19"/>
        <end position="79"/>
    </location>
</feature>
<proteinExistence type="predicted"/>
<protein>
    <submittedName>
        <fullName evidence="7">TetR/AcrR family transcriptional regulator</fullName>
    </submittedName>
</protein>
<dbReference type="Pfam" id="PF17920">
    <property type="entry name" value="TetR_C_16"/>
    <property type="match status" value="1"/>
</dbReference>
<sequence>MTPEQPTPDQREPGRGAPGVARASILHSARAEFARVGYGAATVRAIARGASVDPALVIHYFGSKENLFAATIADAGFVADQVRAAVDGPSEAFSERFARAYFGAWEHPDTSLVLHSVVRSAASSATAARVVRTTIESALSVDGTSHWAPERLNLLGAQVFGIAMARYVLGTEPLASMALEDLVATVSPPLQALLND</sequence>
<dbReference type="PANTHER" id="PTHR30055">
    <property type="entry name" value="HTH-TYPE TRANSCRIPTIONAL REGULATOR RUTR"/>
    <property type="match status" value="1"/>
</dbReference>
<name>A0A5C4MH73_9ACTN</name>
<keyword evidence="2 4" id="KW-0238">DNA-binding</keyword>
<dbReference type="InterPro" id="IPR041678">
    <property type="entry name" value="TetR_C_16"/>
</dbReference>
<accession>A0A5C4MH73</accession>
<dbReference type="SUPFAM" id="SSF48498">
    <property type="entry name" value="Tetracyclin repressor-like, C-terminal domain"/>
    <property type="match status" value="1"/>
</dbReference>
<dbReference type="InterPro" id="IPR001647">
    <property type="entry name" value="HTH_TetR"/>
</dbReference>
<dbReference type="InterPro" id="IPR009057">
    <property type="entry name" value="Homeodomain-like_sf"/>
</dbReference>
<gene>
    <name evidence="7" type="ORF">FHE65_20110</name>
    <name evidence="6" type="ORF">FHE65_20440</name>
</gene>
<evidence type="ECO:0000256" key="1">
    <source>
        <dbReference type="ARBA" id="ARBA00023015"/>
    </source>
</evidence>
<feature type="DNA-binding region" description="H-T-H motif" evidence="4">
    <location>
        <begin position="42"/>
        <end position="61"/>
    </location>
</feature>
<keyword evidence="3" id="KW-0804">Transcription</keyword>
<dbReference type="RefSeq" id="WP_139087520.1">
    <property type="nucleotide sequence ID" value="NZ_VDFR01000091.1"/>
</dbReference>
<dbReference type="PANTHER" id="PTHR30055:SF234">
    <property type="entry name" value="HTH-TYPE TRANSCRIPTIONAL REGULATOR BETI"/>
    <property type="match status" value="1"/>
</dbReference>
<dbReference type="InterPro" id="IPR036271">
    <property type="entry name" value="Tet_transcr_reg_TetR-rel_C_sf"/>
</dbReference>
<evidence type="ECO:0000256" key="3">
    <source>
        <dbReference type="ARBA" id="ARBA00023163"/>
    </source>
</evidence>
<reference evidence="7 8" key="1">
    <citation type="submission" date="2019-05" db="EMBL/GenBank/DDBJ databases">
        <title>Mumia sp. nov., isolated from the intestinal contents of plateau pika (Ochotona curzoniae) in the Qinghai-Tibet plateau of China.</title>
        <authorList>
            <person name="Tian Z."/>
        </authorList>
    </citation>
    <scope>NUCLEOTIDE SEQUENCE [LARGE SCALE GENOMIC DNA]</scope>
    <source>
        <strain evidence="8">527</strain>
        <strain evidence="7">Z527</strain>
    </source>
</reference>
<evidence type="ECO:0000256" key="2">
    <source>
        <dbReference type="ARBA" id="ARBA00023125"/>
    </source>
</evidence>
<dbReference type="EMBL" id="VDFR01000092">
    <property type="protein sequence ID" value="TNC42760.1"/>
    <property type="molecule type" value="Genomic_DNA"/>
</dbReference>
<evidence type="ECO:0000313" key="8">
    <source>
        <dbReference type="Proteomes" id="UP000306740"/>
    </source>
</evidence>
<keyword evidence="1" id="KW-0805">Transcription regulation</keyword>
<dbReference type="InterPro" id="IPR050109">
    <property type="entry name" value="HTH-type_TetR-like_transc_reg"/>
</dbReference>
<organism evidence="7 8">
    <name type="scientific">Mumia zhuanghuii</name>
    <dbReference type="NCBI Taxonomy" id="2585211"/>
    <lineage>
        <taxon>Bacteria</taxon>
        <taxon>Bacillati</taxon>
        <taxon>Actinomycetota</taxon>
        <taxon>Actinomycetes</taxon>
        <taxon>Propionibacteriales</taxon>
        <taxon>Nocardioidaceae</taxon>
        <taxon>Mumia</taxon>
    </lineage>
</organism>
<evidence type="ECO:0000313" key="7">
    <source>
        <dbReference type="EMBL" id="TNC42802.1"/>
    </source>
</evidence>
<evidence type="ECO:0000259" key="5">
    <source>
        <dbReference type="PROSITE" id="PS50977"/>
    </source>
</evidence>
<dbReference type="Gene3D" id="1.10.357.10">
    <property type="entry name" value="Tetracycline Repressor, domain 2"/>
    <property type="match status" value="1"/>
</dbReference>
<dbReference type="PROSITE" id="PS50977">
    <property type="entry name" value="HTH_TETR_2"/>
    <property type="match status" value="1"/>
</dbReference>